<protein>
    <submittedName>
        <fullName evidence="1">Uncharacterized protein</fullName>
    </submittedName>
</protein>
<dbReference type="EMBL" id="AP011782">
    <property type="protein sequence ID" value="BAL57716.1"/>
    <property type="molecule type" value="Genomic_DNA"/>
</dbReference>
<sequence>MGKQELWEEVLERGWNPQRIQAFVRCYGPLVRACILYHLRCYGDLGALEAQLRALEGPTKRRADRRGTPGEWLDLAQEVWQDVWLKIFAEGSPYLKRYQCYIERQRREDKPVRSFRDYLKGLVWHVFLKKAEGRPSRRSLPWAQAPPGIEDPEAWLEAQASRLPKPPSLHVELDAYWDQLLRCLKPRAEQIEQDLIQISREPATVLCWACAVLKRQLEGGSLENLLAFVTFFCSQRGRQRPGPPIEELNPNNLSLEAVAGRYWRWEEDICRLFGKQIRKDRVISQIQELLKASPYRDLLGSEGERHGRI</sequence>
<gene>
    <name evidence="1" type="ORF">HGMM_F52A12C36</name>
</gene>
<evidence type="ECO:0000313" key="1">
    <source>
        <dbReference type="EMBL" id="BAL57716.1"/>
    </source>
</evidence>
<reference evidence="1" key="2">
    <citation type="journal article" date="2012" name="PLoS ONE">
        <title>A Deeply Branching Thermophilic Bacterium with an Ancient Acetyl-CoA Pathway Dominates a Subsurface Ecosystem.</title>
        <authorList>
            <person name="Takami H."/>
            <person name="Noguchi H."/>
            <person name="Takaki Y."/>
            <person name="Uchiyama I."/>
            <person name="Toyoda A."/>
            <person name="Nishi S."/>
            <person name="Chee G.-J."/>
            <person name="Arai W."/>
            <person name="Nunoura T."/>
            <person name="Itoh T."/>
            <person name="Hattori M."/>
            <person name="Takai K."/>
        </authorList>
    </citation>
    <scope>NUCLEOTIDE SEQUENCE</scope>
</reference>
<proteinExistence type="predicted"/>
<dbReference type="AlphaFoldDB" id="H5SNI0"/>
<organism evidence="1">
    <name type="scientific">uncultured Acetothermia bacterium</name>
    <dbReference type="NCBI Taxonomy" id="236499"/>
    <lineage>
        <taxon>Bacteria</taxon>
        <taxon>Candidatus Bipolaricaulota</taxon>
        <taxon>environmental samples</taxon>
    </lineage>
</organism>
<name>H5SNI0_9BACT</name>
<reference evidence="1" key="1">
    <citation type="journal article" date="2005" name="Environ. Microbiol.">
        <title>Genetic and functional properties of uncultivated thermophilic crenarchaeotes from a subsurface gold mine as revealed by analysis of genome fragments.</title>
        <authorList>
            <person name="Nunoura T."/>
            <person name="Hirayama H."/>
            <person name="Takami H."/>
            <person name="Oida H."/>
            <person name="Nishi S."/>
            <person name="Shimamura S."/>
            <person name="Suzuki Y."/>
            <person name="Inagaki F."/>
            <person name="Takai K."/>
            <person name="Nealson K.H."/>
            <person name="Horikoshi K."/>
        </authorList>
    </citation>
    <scope>NUCLEOTIDE SEQUENCE</scope>
</reference>
<accession>H5SNI0</accession>